<proteinExistence type="predicted"/>
<organism evidence="3 4">
    <name type="scientific">Fibrobacter succinogenes (strain ATCC 19169 / S85)</name>
    <dbReference type="NCBI Taxonomy" id="59374"/>
    <lineage>
        <taxon>Bacteria</taxon>
        <taxon>Pseudomonadati</taxon>
        <taxon>Fibrobacterota</taxon>
        <taxon>Fibrobacteria</taxon>
        <taxon>Fibrobacterales</taxon>
        <taxon>Fibrobacteraceae</taxon>
        <taxon>Fibrobacter</taxon>
    </lineage>
</organism>
<reference evidence="4" key="1">
    <citation type="submission" date="2010-08" db="EMBL/GenBank/DDBJ databases">
        <title>Complete sequence of Fibrobacter succinogenes subsp. succinogenes S85.</title>
        <authorList>
            <person name="Durkin A.S."/>
            <person name="Nelson K.E."/>
            <person name="Morrison M."/>
            <person name="Forsberg C.W."/>
            <person name="Wilson D.B."/>
            <person name="Russell J.B."/>
            <person name="Cann I.K.O."/>
            <person name="Mackie R.I."/>
            <person name="White B.A."/>
        </authorList>
    </citation>
    <scope>NUCLEOTIDE SEQUENCE [LARGE SCALE GENOMIC DNA]</scope>
    <source>
        <strain evidence="4">ATCC 19169 / S85</strain>
    </source>
</reference>
<dbReference type="Gene3D" id="2.60.40.10">
    <property type="entry name" value="Immunoglobulins"/>
    <property type="match status" value="1"/>
</dbReference>
<keyword evidence="2" id="KW-0732">Signal</keyword>
<protein>
    <submittedName>
        <fullName evidence="3">Bhp-like protein</fullName>
    </submittedName>
</protein>
<dbReference type="STRING" id="59374.FSU_2680"/>
<dbReference type="InterPro" id="IPR026444">
    <property type="entry name" value="Secre_tail"/>
</dbReference>
<dbReference type="HOGENOM" id="CLU_426260_0_0_0"/>
<feature type="signal peptide" evidence="2">
    <location>
        <begin position="1"/>
        <end position="22"/>
    </location>
</feature>
<dbReference type="InterPro" id="IPR013783">
    <property type="entry name" value="Ig-like_fold"/>
</dbReference>
<sequence length="642" mass="68998">MEGCMKKFMALAFALFFAVANAAETYEASEKITQEILAGEGKFTQTVNAGDEIASIKIWYHGMDENKHQSGNISEIGLTEKWTGSVCEISGKIDRDLITQTVKAYILVQDDEGKFAKTEFEFTVLEKEETLSLKWNESSGDVNQEVTAGKSITPIVFDYEGITSYSVSGLPSGLVKNIDEKKHKIMIVGSVNSDVMSGDYEYKVTVKNDQGDEKSMSGTIVVKSGKARTSIKLVSEKARQEVLAGNEIEPVVFEFANVRDDESLSSFKFEGSLKGLFAYSVEGNKLTCSGTVDENLKGGLYTIRIIAIGENNNDTAFANVDVIHKSVVTSVSVVENETQTVTAGDSIEPIVFKFENVVKIESVTGFPGGFKAEVDNATKSVIVFGLVSEDSKGPYTVKLSVNGSDNDASAEATINVTPVKLKFELVEGSDDQTVVAGEAITPIVYAYDHVKFINGKGFPADLKVEQDKENKLIKISGTVNSKAAAKEYVYTFELTDVYSEKTTVSGKINVVAASSSSSVVTSSSSVASSSSHATESSSSVVKSSSSSSEKAESSSSEKTIKIVTVAMNGVKFGYANNALTVSLPASSMVRVQVFDLTGHLVETFAEPVNGTKSISLAHLNRGNYLVRVESNSMVRTARIAVK</sequence>
<dbReference type="eggNOG" id="COG2730">
    <property type="taxonomic scope" value="Bacteria"/>
</dbReference>
<feature type="chain" id="PRO_5003127935" evidence="2">
    <location>
        <begin position="23"/>
        <end position="642"/>
    </location>
</feature>
<feature type="region of interest" description="Disordered" evidence="1">
    <location>
        <begin position="524"/>
        <end position="553"/>
    </location>
</feature>
<evidence type="ECO:0000256" key="2">
    <source>
        <dbReference type="SAM" id="SignalP"/>
    </source>
</evidence>
<accession>D9S678</accession>
<dbReference type="AlphaFoldDB" id="D9S678"/>
<dbReference type="NCBIfam" id="TIGR04183">
    <property type="entry name" value="Por_Secre_tail"/>
    <property type="match status" value="1"/>
</dbReference>
<evidence type="ECO:0000313" key="3">
    <source>
        <dbReference type="EMBL" id="ADL26420.1"/>
    </source>
</evidence>
<name>D9S678_FIBSS</name>
<dbReference type="Proteomes" id="UP000000517">
    <property type="component" value="Chromosome"/>
</dbReference>
<gene>
    <name evidence="3" type="ordered locus">FSU_2680</name>
</gene>
<evidence type="ECO:0000256" key="1">
    <source>
        <dbReference type="SAM" id="MobiDB-lite"/>
    </source>
</evidence>
<evidence type="ECO:0000313" key="4">
    <source>
        <dbReference type="Proteomes" id="UP000000517"/>
    </source>
</evidence>
<dbReference type="EMBL" id="CP002158">
    <property type="protein sequence ID" value="ADL26420.1"/>
    <property type="molecule type" value="Genomic_DNA"/>
</dbReference>
<dbReference type="KEGG" id="fsc:FSU_2680"/>